<keyword evidence="1" id="KW-0175">Coiled coil</keyword>
<evidence type="ECO:0000313" key="2">
    <source>
        <dbReference type="Proteomes" id="UP000189703"/>
    </source>
</evidence>
<dbReference type="RefSeq" id="XP_010258121.1">
    <property type="nucleotide sequence ID" value="XM_010259819.2"/>
</dbReference>
<dbReference type="FunCoup" id="A0A1U8A990">
    <property type="interactions" value="202"/>
</dbReference>
<dbReference type="OrthoDB" id="2020741at2759"/>
<dbReference type="PANTHER" id="PTHR36390">
    <property type="entry name" value="MYOSIN HEAVY CHAIN-LIKE PROTEIN"/>
    <property type="match status" value="1"/>
</dbReference>
<name>A0A1U8A990_NELNU</name>
<dbReference type="GeneID" id="104597987"/>
<keyword evidence="2" id="KW-1185">Reference proteome</keyword>
<feature type="coiled-coil region" evidence="1">
    <location>
        <begin position="25"/>
        <end position="234"/>
    </location>
</feature>
<dbReference type="Proteomes" id="UP000189703">
    <property type="component" value="Unplaced"/>
</dbReference>
<proteinExistence type="predicted"/>
<evidence type="ECO:0000256" key="1">
    <source>
        <dbReference type="SAM" id="Coils"/>
    </source>
</evidence>
<accession>A0A1U8A990</accession>
<dbReference type="PANTHER" id="PTHR36390:SF1">
    <property type="entry name" value="MYOSIN HEAVY CHAIN-LIKE PROTEIN"/>
    <property type="match status" value="1"/>
</dbReference>
<evidence type="ECO:0000313" key="3">
    <source>
        <dbReference type="RefSeq" id="XP_010258121.1"/>
    </source>
</evidence>
<feature type="coiled-coil region" evidence="1">
    <location>
        <begin position="312"/>
        <end position="393"/>
    </location>
</feature>
<protein>
    <submittedName>
        <fullName evidence="3">Cytoskeletal protein Sojo-like</fullName>
    </submittedName>
</protein>
<dbReference type="OMA" id="MMNELIH"/>
<dbReference type="KEGG" id="nnu:104597987"/>
<gene>
    <name evidence="3" type="primary">LOC104597987</name>
</gene>
<sequence length="486" mass="56037">MSSSFRSDSDYTVDIEELLQIGTMCRELRKEKDMLRESLSQSAELIRRLELDIKSLVEARAEDKKYIQKLERELSNCSQEIEHLQDQLNLRNIEASCLGEHVHSLELKLVEFRSLQEKVSRLKDELVKSESERLFLTQELENKEMEIENSSLCVDQLEESISSIALESQCEIESMRIDLMALEQRCFEAKKFQEEAAHEKVMMDRLIEEFEIQFQEAQKMISCLEEENRELRGRLGTSESGASIPYQKVEENLGHWLENKYSSQAAFQSSCSKRESKLPASKQMSTCEEVLGPLLSKLAVVAASDEDLKAAMEKMLCQIHKSELLVKQLKEELIEEKCKAKEEAEDLTQEMAELRYQTRDMLEQECKRRACIEQASLQRIAELEAQLRKEQKKSFIAVRHFREAQKLAESRSMEVHRLQNVLEGLMVYPQTNEVCTCGDCLIFRSTSIGCLSQEPVEPQVSELDSAGHDILSRKAIAWHPEEIHGS</sequence>
<dbReference type="STRING" id="4432.A0A1U8A990"/>
<dbReference type="InParanoid" id="A0A1U8A990"/>
<organism evidence="2 3">
    <name type="scientific">Nelumbo nucifera</name>
    <name type="common">Sacred lotus</name>
    <dbReference type="NCBI Taxonomy" id="4432"/>
    <lineage>
        <taxon>Eukaryota</taxon>
        <taxon>Viridiplantae</taxon>
        <taxon>Streptophyta</taxon>
        <taxon>Embryophyta</taxon>
        <taxon>Tracheophyta</taxon>
        <taxon>Spermatophyta</taxon>
        <taxon>Magnoliopsida</taxon>
        <taxon>Proteales</taxon>
        <taxon>Nelumbonaceae</taxon>
        <taxon>Nelumbo</taxon>
    </lineage>
</organism>
<dbReference type="AlphaFoldDB" id="A0A1U8A990"/>
<dbReference type="eggNOG" id="ENOG502QSXR">
    <property type="taxonomic scope" value="Eukaryota"/>
</dbReference>
<reference evidence="3" key="1">
    <citation type="submission" date="2025-08" db="UniProtKB">
        <authorList>
            <consortium name="RefSeq"/>
        </authorList>
    </citation>
    <scope>IDENTIFICATION</scope>
</reference>